<dbReference type="AlphaFoldDB" id="A0A7S1FXT8"/>
<protein>
    <submittedName>
        <fullName evidence="2">Uncharacterized protein</fullName>
    </submittedName>
</protein>
<feature type="region of interest" description="Disordered" evidence="1">
    <location>
        <begin position="11"/>
        <end position="43"/>
    </location>
</feature>
<name>A0A7S1FXT8_9STRA</name>
<organism evidence="2">
    <name type="scientific">Corethron hystrix</name>
    <dbReference type="NCBI Taxonomy" id="216773"/>
    <lineage>
        <taxon>Eukaryota</taxon>
        <taxon>Sar</taxon>
        <taxon>Stramenopiles</taxon>
        <taxon>Ochrophyta</taxon>
        <taxon>Bacillariophyta</taxon>
        <taxon>Coscinodiscophyceae</taxon>
        <taxon>Corethrophycidae</taxon>
        <taxon>Corethrales</taxon>
        <taxon>Corethraceae</taxon>
        <taxon>Corethron</taxon>
    </lineage>
</organism>
<dbReference type="EMBL" id="HBFR01029708">
    <property type="protein sequence ID" value="CAD8894402.1"/>
    <property type="molecule type" value="Transcribed_RNA"/>
</dbReference>
<reference evidence="2" key="1">
    <citation type="submission" date="2021-01" db="EMBL/GenBank/DDBJ databases">
        <authorList>
            <person name="Corre E."/>
            <person name="Pelletier E."/>
            <person name="Niang G."/>
            <person name="Scheremetjew M."/>
            <person name="Finn R."/>
            <person name="Kale V."/>
            <person name="Holt S."/>
            <person name="Cochrane G."/>
            <person name="Meng A."/>
            <person name="Brown T."/>
            <person name="Cohen L."/>
        </authorList>
    </citation>
    <scope>NUCLEOTIDE SEQUENCE</scope>
    <source>
        <strain evidence="2">308</strain>
    </source>
</reference>
<sequence>MNIFSHTKYYRQNSSPQLHRLASRRKTVDQPVPPISSRRGNRPQPAMRLLLRRRLFLCPLLLLLALACRAAAQSCSEIQLCGMSVSARLSGVVAAAQAVVGSRAFQNPNSAYSRALVWIRDHDRIW</sequence>
<accession>A0A7S1FXT8</accession>
<evidence type="ECO:0000313" key="2">
    <source>
        <dbReference type="EMBL" id="CAD8894402.1"/>
    </source>
</evidence>
<proteinExistence type="predicted"/>
<evidence type="ECO:0000256" key="1">
    <source>
        <dbReference type="SAM" id="MobiDB-lite"/>
    </source>
</evidence>
<gene>
    <name evidence="2" type="ORF">CHYS00102_LOCUS21615</name>
</gene>